<evidence type="ECO:0000313" key="4">
    <source>
        <dbReference type="Proteomes" id="UP000760480"/>
    </source>
</evidence>
<organism evidence="3 4">
    <name type="scientific">Candidatus Competibacter phosphatis</name>
    <dbReference type="NCBI Taxonomy" id="221280"/>
    <lineage>
        <taxon>Bacteria</taxon>
        <taxon>Pseudomonadati</taxon>
        <taxon>Pseudomonadota</taxon>
        <taxon>Gammaproteobacteria</taxon>
        <taxon>Candidatus Competibacteraceae</taxon>
        <taxon>Candidatus Competibacter</taxon>
    </lineage>
</organism>
<dbReference type="CDD" id="cd03788">
    <property type="entry name" value="GT20_TPS"/>
    <property type="match status" value="1"/>
</dbReference>
<comment type="caution">
    <text evidence="3">The sequence shown here is derived from an EMBL/GenBank/DDBJ whole genome shotgun (WGS) entry which is preliminary data.</text>
</comment>
<keyword evidence="2" id="KW-0472">Membrane</keyword>
<dbReference type="PANTHER" id="PTHR10788">
    <property type="entry name" value="TREHALOSE-6-PHOSPHATE SYNTHASE"/>
    <property type="match status" value="1"/>
</dbReference>
<keyword evidence="2" id="KW-1133">Transmembrane helix</keyword>
<proteinExistence type="inferred from homology"/>
<dbReference type="Proteomes" id="UP000760480">
    <property type="component" value="Unassembled WGS sequence"/>
</dbReference>
<dbReference type="RefSeq" id="WP_169249239.1">
    <property type="nucleotide sequence ID" value="NZ_SPMZ01000036.1"/>
</dbReference>
<dbReference type="SUPFAM" id="SSF53756">
    <property type="entry name" value="UDP-Glycosyltransferase/glycogen phosphorylase"/>
    <property type="match status" value="1"/>
</dbReference>
<evidence type="ECO:0000256" key="2">
    <source>
        <dbReference type="SAM" id="Phobius"/>
    </source>
</evidence>
<evidence type="ECO:0000313" key="3">
    <source>
        <dbReference type="EMBL" id="NMQ19974.1"/>
    </source>
</evidence>
<reference evidence="3 4" key="1">
    <citation type="submission" date="2019-03" db="EMBL/GenBank/DDBJ databases">
        <title>Metabolic reconstructions from genomes of highly enriched 'Candidatus Accumulibacter' and 'Candidatus Competibacter' bioreactor populations.</title>
        <authorList>
            <person name="Annavajhala M.K."/>
            <person name="Welles L."/>
            <person name="Abbas B."/>
            <person name="Sorokin D."/>
            <person name="Park H."/>
            <person name="Van Loosdrecht M."/>
            <person name="Chandran K."/>
        </authorList>
    </citation>
    <scope>NUCLEOTIDE SEQUENCE [LARGE SCALE GENOMIC DNA]</scope>
    <source>
        <strain evidence="3 4">SBR_G</strain>
    </source>
</reference>
<keyword evidence="2" id="KW-0812">Transmembrane</keyword>
<gene>
    <name evidence="3" type="ORF">E4P82_12655</name>
</gene>
<accession>A0ABX1TMR2</accession>
<keyword evidence="4" id="KW-1185">Reference proteome</keyword>
<dbReference type="InterPro" id="IPR001830">
    <property type="entry name" value="Glyco_trans_20"/>
</dbReference>
<feature type="transmembrane region" description="Helical" evidence="2">
    <location>
        <begin position="12"/>
        <end position="33"/>
    </location>
</feature>
<dbReference type="PANTHER" id="PTHR10788:SF106">
    <property type="entry name" value="BCDNA.GH08860"/>
    <property type="match status" value="1"/>
</dbReference>
<feature type="transmembrane region" description="Helical" evidence="2">
    <location>
        <begin position="175"/>
        <end position="198"/>
    </location>
</feature>
<name>A0ABX1TMR2_9GAMM</name>
<dbReference type="Gene3D" id="3.40.50.2000">
    <property type="entry name" value="Glycogen Phosphorylase B"/>
    <property type="match status" value="2"/>
</dbReference>
<comment type="similarity">
    <text evidence="1">Belongs to the glycosyltransferase 20 family.</text>
</comment>
<dbReference type="EMBL" id="SPMZ01000036">
    <property type="protein sequence ID" value="NMQ19974.1"/>
    <property type="molecule type" value="Genomic_DNA"/>
</dbReference>
<dbReference type="Pfam" id="PF00982">
    <property type="entry name" value="Glyco_transf_20"/>
    <property type="match status" value="1"/>
</dbReference>
<evidence type="ECO:0000256" key="1">
    <source>
        <dbReference type="ARBA" id="ARBA00008799"/>
    </source>
</evidence>
<sequence length="754" mass="85584">MPTKTHYRLPNSLRMGLLVAGLVGLLIGALAWFQVERERAADLEEMDRRAYVLTHQMAYSVQAALQLPDREAAAALSSSLEGYPPLLGLAVYRPDGHLLVAGKAVQEYTADLDKVVARALKEQKDITESTLTDQGRVYILASAIRAADGQPQGVLVVIQDMAQVDERVVSRRVRFGFWVSVVTLLLLTLVVTGAWLLYDRPLKRMTEWVRQLRGDDDEPELEPPAARLANENDRLANSLRTARSTQRAPAVPQTDRGWTRERLHTHIADHLHGRRLLVLSNREPYLHELQDGKTLLRTPAGGLVTALDPVLRASGGVWIAHGAGSADRMTADDQGRLAVPPDNPTYTLRRVWLSREEERGYYHGFANEGLWPLCHLAHERPVFRASNWEHYLRVNQRFAAAALEEVGTDPAVVLVQDYHLALVPRLLKDARPDLAVGLFWHIPWPNPEAFRICPWRAELLHGLLGADLIGFHLQQYCNNFLDTADRMTEARLDWDRLTVRSHDHVSRVRPFPIGVQPWSERQAPSGIRLAHQIDELRERYSLDGVRVAVGIDRIDYTKGLPERFRAVARFLEHYPRYRGQFTLVQLSTPSRTYLRRYRDHLNELESLVDTINWRFQTAAWKPIRFLVGDQDSATIHAFMRLAEIGIVSSLHDGMNLVAKEFVAARADLDGVLILSEFAGAARELSDALIFNPYDVDQFAETIQRALEMPPDERRERMKRMRRHVEEHNIYRWAADFLEALTADPDPASSTPDAA</sequence>
<protein>
    <submittedName>
        <fullName evidence="3">Trehalose-6-phosphate synthase</fullName>
    </submittedName>
</protein>